<keyword evidence="2" id="KW-0285">Flavoprotein</keyword>
<name>A0AAD4GJ85_BOLED</name>
<dbReference type="GO" id="GO:0071949">
    <property type="term" value="F:FAD binding"/>
    <property type="evidence" value="ECO:0007669"/>
    <property type="project" value="InterPro"/>
</dbReference>
<evidence type="ECO:0000256" key="2">
    <source>
        <dbReference type="ARBA" id="ARBA00022630"/>
    </source>
</evidence>
<dbReference type="InterPro" id="IPR006094">
    <property type="entry name" value="Oxid_FAD_bind_N"/>
</dbReference>
<dbReference type="PROSITE" id="PS51387">
    <property type="entry name" value="FAD_PCMH"/>
    <property type="match status" value="1"/>
</dbReference>
<evidence type="ECO:0000256" key="4">
    <source>
        <dbReference type="ARBA" id="ARBA00023002"/>
    </source>
</evidence>
<protein>
    <recommendedName>
        <fullName evidence="5">FAD-binding PCMH-type domain-containing protein</fullName>
    </recommendedName>
</protein>
<keyword evidence="7" id="KW-1185">Reference proteome</keyword>
<evidence type="ECO:0000256" key="3">
    <source>
        <dbReference type="ARBA" id="ARBA00022827"/>
    </source>
</evidence>
<dbReference type="Gene3D" id="3.30.465.10">
    <property type="match status" value="1"/>
</dbReference>
<dbReference type="GO" id="GO:0016491">
    <property type="term" value="F:oxidoreductase activity"/>
    <property type="evidence" value="ECO:0007669"/>
    <property type="project" value="UniProtKB-KW"/>
</dbReference>
<dbReference type="InterPro" id="IPR036318">
    <property type="entry name" value="FAD-bd_PCMH-like_sf"/>
</dbReference>
<sequence>MLQPKLDLALKDAIGRVKRICADSQGRSQYFPYGGSGYKASVTHYFESSTEVAGGAVQPGSEEDLAKIVEAVAATHVKFAVKCGGHSTNPGFSSTTGIQIYLSRLNHIDIDKDNKLVRVGAGCLFEELYQALDSLELNIVGGSGLAGVGVAGWMLGGGYSAKTSRFGLGVDNLEAMRIVLPDGTRKVASKTDNKDLFFAVKGGGNNYGIVTEFTLKAHDQPEGSYYDQTLTYKNAQYFDQVKEAIYKINQKQDDRANIEAAFRHYSQPGTDTPLVTLTVHCVYDGTLPHPSPFAELESIPRDDNGTYHGSPALGSYETDSFLMADLRRSCDNGTYDILGGMTASVFANPATISDIPETERPRVPMAGIGQFPRGRWGNVMVDEFTPGIVNEIEKQASEVAKGLGQNGGTRITMGLWPFTRSMFDNATDSAFPHEKGKPNCPIILYFTWEGEQNDKHWIDTMKTTLDSLREKVLEERPESKDLPHMINTALVEATTVEDLYRDNLPKLKRLRKEFDPHGVMDRAGGFRIPADVR</sequence>
<reference evidence="6" key="1">
    <citation type="submission" date="2019-10" db="EMBL/GenBank/DDBJ databases">
        <authorList>
            <consortium name="DOE Joint Genome Institute"/>
            <person name="Kuo A."/>
            <person name="Miyauchi S."/>
            <person name="Kiss E."/>
            <person name="Drula E."/>
            <person name="Kohler A."/>
            <person name="Sanchez-Garcia M."/>
            <person name="Andreopoulos B."/>
            <person name="Barry K.W."/>
            <person name="Bonito G."/>
            <person name="Buee M."/>
            <person name="Carver A."/>
            <person name="Chen C."/>
            <person name="Cichocki N."/>
            <person name="Clum A."/>
            <person name="Culley D."/>
            <person name="Crous P.W."/>
            <person name="Fauchery L."/>
            <person name="Girlanda M."/>
            <person name="Hayes R."/>
            <person name="Keri Z."/>
            <person name="LaButti K."/>
            <person name="Lipzen A."/>
            <person name="Lombard V."/>
            <person name="Magnuson J."/>
            <person name="Maillard F."/>
            <person name="Morin E."/>
            <person name="Murat C."/>
            <person name="Nolan M."/>
            <person name="Ohm R."/>
            <person name="Pangilinan J."/>
            <person name="Pereira M."/>
            <person name="Perotto S."/>
            <person name="Peter M."/>
            <person name="Riley R."/>
            <person name="Sitrit Y."/>
            <person name="Stielow B."/>
            <person name="Szollosi G."/>
            <person name="Zifcakova L."/>
            <person name="Stursova M."/>
            <person name="Spatafora J.W."/>
            <person name="Tedersoo L."/>
            <person name="Vaario L.-M."/>
            <person name="Yamada A."/>
            <person name="Yan M."/>
            <person name="Wang P."/>
            <person name="Xu J."/>
            <person name="Bruns T."/>
            <person name="Baldrian P."/>
            <person name="Vilgalys R."/>
            <person name="Henrissat B."/>
            <person name="Grigoriev I.V."/>
            <person name="Hibbett D."/>
            <person name="Nagy L.G."/>
            <person name="Martin F.M."/>
        </authorList>
    </citation>
    <scope>NUCLEOTIDE SEQUENCE</scope>
    <source>
        <strain evidence="6">BED1</strain>
    </source>
</reference>
<dbReference type="SUPFAM" id="SSF56176">
    <property type="entry name" value="FAD-binding/transporter-associated domain-like"/>
    <property type="match status" value="1"/>
</dbReference>
<dbReference type="InterPro" id="IPR016166">
    <property type="entry name" value="FAD-bd_PCMH"/>
</dbReference>
<dbReference type="EMBL" id="WHUW01000004">
    <property type="protein sequence ID" value="KAF8447311.1"/>
    <property type="molecule type" value="Genomic_DNA"/>
</dbReference>
<evidence type="ECO:0000256" key="1">
    <source>
        <dbReference type="ARBA" id="ARBA00005466"/>
    </source>
</evidence>
<dbReference type="PANTHER" id="PTHR42973:SF13">
    <property type="entry name" value="FAD-BINDING PCMH-TYPE DOMAIN-CONTAINING PROTEIN"/>
    <property type="match status" value="1"/>
</dbReference>
<organism evidence="6 7">
    <name type="scientific">Boletus edulis BED1</name>
    <dbReference type="NCBI Taxonomy" id="1328754"/>
    <lineage>
        <taxon>Eukaryota</taxon>
        <taxon>Fungi</taxon>
        <taxon>Dikarya</taxon>
        <taxon>Basidiomycota</taxon>
        <taxon>Agaricomycotina</taxon>
        <taxon>Agaricomycetes</taxon>
        <taxon>Agaricomycetidae</taxon>
        <taxon>Boletales</taxon>
        <taxon>Boletineae</taxon>
        <taxon>Boletaceae</taxon>
        <taxon>Boletoideae</taxon>
        <taxon>Boletus</taxon>
    </lineage>
</organism>
<accession>A0AAD4GJ85</accession>
<evidence type="ECO:0000313" key="6">
    <source>
        <dbReference type="EMBL" id="KAF8447311.1"/>
    </source>
</evidence>
<evidence type="ECO:0000259" key="5">
    <source>
        <dbReference type="PROSITE" id="PS51387"/>
    </source>
</evidence>
<keyword evidence="3" id="KW-0274">FAD</keyword>
<comment type="similarity">
    <text evidence="1">Belongs to the oxygen-dependent FAD-linked oxidoreductase family.</text>
</comment>
<proteinExistence type="inferred from homology"/>
<dbReference type="InterPro" id="IPR050416">
    <property type="entry name" value="FAD-linked_Oxidoreductase"/>
</dbReference>
<dbReference type="PANTHER" id="PTHR42973">
    <property type="entry name" value="BINDING OXIDOREDUCTASE, PUTATIVE (AFU_ORTHOLOGUE AFUA_1G17690)-RELATED"/>
    <property type="match status" value="1"/>
</dbReference>
<keyword evidence="4" id="KW-0560">Oxidoreductase</keyword>
<dbReference type="Pfam" id="PF01565">
    <property type="entry name" value="FAD_binding_4"/>
    <property type="match status" value="1"/>
</dbReference>
<feature type="domain" description="FAD-binding PCMH-type" evidence="5">
    <location>
        <begin position="45"/>
        <end position="220"/>
    </location>
</feature>
<comment type="caution">
    <text evidence="6">The sequence shown here is derived from an EMBL/GenBank/DDBJ whole genome shotgun (WGS) entry which is preliminary data.</text>
</comment>
<evidence type="ECO:0000313" key="7">
    <source>
        <dbReference type="Proteomes" id="UP001194468"/>
    </source>
</evidence>
<reference evidence="6" key="2">
    <citation type="journal article" date="2020" name="Nat. Commun.">
        <title>Large-scale genome sequencing of mycorrhizal fungi provides insights into the early evolution of symbiotic traits.</title>
        <authorList>
            <person name="Miyauchi S."/>
            <person name="Kiss E."/>
            <person name="Kuo A."/>
            <person name="Drula E."/>
            <person name="Kohler A."/>
            <person name="Sanchez-Garcia M."/>
            <person name="Morin E."/>
            <person name="Andreopoulos B."/>
            <person name="Barry K.W."/>
            <person name="Bonito G."/>
            <person name="Buee M."/>
            <person name="Carver A."/>
            <person name="Chen C."/>
            <person name="Cichocki N."/>
            <person name="Clum A."/>
            <person name="Culley D."/>
            <person name="Crous P.W."/>
            <person name="Fauchery L."/>
            <person name="Girlanda M."/>
            <person name="Hayes R.D."/>
            <person name="Keri Z."/>
            <person name="LaButti K."/>
            <person name="Lipzen A."/>
            <person name="Lombard V."/>
            <person name="Magnuson J."/>
            <person name="Maillard F."/>
            <person name="Murat C."/>
            <person name="Nolan M."/>
            <person name="Ohm R.A."/>
            <person name="Pangilinan J."/>
            <person name="Pereira M.F."/>
            <person name="Perotto S."/>
            <person name="Peter M."/>
            <person name="Pfister S."/>
            <person name="Riley R."/>
            <person name="Sitrit Y."/>
            <person name="Stielow J.B."/>
            <person name="Szollosi G."/>
            <person name="Zifcakova L."/>
            <person name="Stursova M."/>
            <person name="Spatafora J.W."/>
            <person name="Tedersoo L."/>
            <person name="Vaario L.M."/>
            <person name="Yamada A."/>
            <person name="Yan M."/>
            <person name="Wang P."/>
            <person name="Xu J."/>
            <person name="Bruns T."/>
            <person name="Baldrian P."/>
            <person name="Vilgalys R."/>
            <person name="Dunand C."/>
            <person name="Henrissat B."/>
            <person name="Grigoriev I.V."/>
            <person name="Hibbett D."/>
            <person name="Nagy L.G."/>
            <person name="Martin F.M."/>
        </authorList>
    </citation>
    <scope>NUCLEOTIDE SEQUENCE</scope>
    <source>
        <strain evidence="6">BED1</strain>
    </source>
</reference>
<dbReference type="Proteomes" id="UP001194468">
    <property type="component" value="Unassembled WGS sequence"/>
</dbReference>
<dbReference type="AlphaFoldDB" id="A0AAD4GJ85"/>
<gene>
    <name evidence="6" type="ORF">L210DRAFT_3641268</name>
</gene>
<dbReference type="InterPro" id="IPR016169">
    <property type="entry name" value="FAD-bd_PCMH_sub2"/>
</dbReference>